<evidence type="ECO:0000313" key="4">
    <source>
        <dbReference type="Proteomes" id="UP001432322"/>
    </source>
</evidence>
<protein>
    <recommendedName>
        <fullName evidence="2">DUF7869 domain-containing protein</fullName>
    </recommendedName>
</protein>
<evidence type="ECO:0000259" key="2">
    <source>
        <dbReference type="Pfam" id="PF25273"/>
    </source>
</evidence>
<keyword evidence="4" id="KW-1185">Reference proteome</keyword>
<comment type="caution">
    <text evidence="3">The sequence shown here is derived from an EMBL/GenBank/DDBJ whole genome shotgun (WGS) entry which is preliminary data.</text>
</comment>
<sequence>QSVLMTRCNKCSKIKTHMRRGKLSSSDGNRLIQTHMDGVKQERAFVNSHFGKSAIDPEYLHLTLDDMSNIATKLPHLFDCRAKMIPDNLLVRADLSAAVYGKKGTNGGHVTDLLIDVSNLYGSTTNSTLGFLLSSLQRCYTLPSTLHLQLDGAKCNKNKVFFIVLGHLVSIGLFQCVIVHFLPSGHSHAHTDRYFSTVRKALNAGELYTPGELVNCLSTMSGVRSVRLERLNYDFKSWVEPQLGKELDGSFDSMYFSFEKKNDNVVMSHRPLGSANFDEKLVILSNLEGNPSW</sequence>
<proteinExistence type="predicted"/>
<dbReference type="InterPro" id="IPR057191">
    <property type="entry name" value="DUF7869"/>
</dbReference>
<dbReference type="Pfam" id="PF25273">
    <property type="entry name" value="DUF7869"/>
    <property type="match status" value="1"/>
</dbReference>
<name>A0AAV5VDG6_9BILA</name>
<evidence type="ECO:0000313" key="3">
    <source>
        <dbReference type="EMBL" id="GMT16238.1"/>
    </source>
</evidence>
<feature type="non-terminal residue" evidence="3">
    <location>
        <position position="293"/>
    </location>
</feature>
<dbReference type="Proteomes" id="UP001432322">
    <property type="component" value="Unassembled WGS sequence"/>
</dbReference>
<feature type="transmembrane region" description="Helical" evidence="1">
    <location>
        <begin position="160"/>
        <end position="182"/>
    </location>
</feature>
<dbReference type="PANTHER" id="PTHR34415">
    <property type="entry name" value="INTEGRASE CATALYTIC DOMAIN-CONTAINING PROTEIN"/>
    <property type="match status" value="1"/>
</dbReference>
<keyword evidence="1" id="KW-0472">Membrane</keyword>
<evidence type="ECO:0000256" key="1">
    <source>
        <dbReference type="SAM" id="Phobius"/>
    </source>
</evidence>
<dbReference type="AlphaFoldDB" id="A0AAV5VDG6"/>
<feature type="domain" description="DUF7869" evidence="2">
    <location>
        <begin position="120"/>
        <end position="270"/>
    </location>
</feature>
<reference evidence="3" key="1">
    <citation type="submission" date="2023-10" db="EMBL/GenBank/DDBJ databases">
        <title>Genome assembly of Pristionchus species.</title>
        <authorList>
            <person name="Yoshida K."/>
            <person name="Sommer R.J."/>
        </authorList>
    </citation>
    <scope>NUCLEOTIDE SEQUENCE</scope>
    <source>
        <strain evidence="3">RS5133</strain>
    </source>
</reference>
<keyword evidence="1" id="KW-0812">Transmembrane</keyword>
<dbReference type="EMBL" id="BTSY01000002">
    <property type="protein sequence ID" value="GMT16238.1"/>
    <property type="molecule type" value="Genomic_DNA"/>
</dbReference>
<feature type="non-terminal residue" evidence="3">
    <location>
        <position position="1"/>
    </location>
</feature>
<organism evidence="3 4">
    <name type="scientific">Pristionchus fissidentatus</name>
    <dbReference type="NCBI Taxonomy" id="1538716"/>
    <lineage>
        <taxon>Eukaryota</taxon>
        <taxon>Metazoa</taxon>
        <taxon>Ecdysozoa</taxon>
        <taxon>Nematoda</taxon>
        <taxon>Chromadorea</taxon>
        <taxon>Rhabditida</taxon>
        <taxon>Rhabditina</taxon>
        <taxon>Diplogasteromorpha</taxon>
        <taxon>Diplogasteroidea</taxon>
        <taxon>Neodiplogasteridae</taxon>
        <taxon>Pristionchus</taxon>
    </lineage>
</organism>
<keyword evidence="1" id="KW-1133">Transmembrane helix</keyword>
<dbReference type="PANTHER" id="PTHR34415:SF1">
    <property type="entry name" value="INTEGRASE CATALYTIC DOMAIN-CONTAINING PROTEIN"/>
    <property type="match status" value="1"/>
</dbReference>
<accession>A0AAV5VDG6</accession>
<gene>
    <name evidence="3" type="ORF">PFISCL1PPCAC_7535</name>
</gene>